<dbReference type="HOGENOM" id="CLU_2106181_0_0_11"/>
<keyword evidence="2" id="KW-0472">Membrane</keyword>
<dbReference type="EMBL" id="FO203431">
    <property type="protein sequence ID" value="CCH85806.1"/>
    <property type="molecule type" value="Genomic_DNA"/>
</dbReference>
<keyword evidence="2" id="KW-0812">Transmembrane</keyword>
<dbReference type="Proteomes" id="UP000006461">
    <property type="component" value="Chromosome"/>
</dbReference>
<gene>
    <name evidence="3" type="ordered locus">MODMU_0347</name>
</gene>
<dbReference type="KEGG" id="mmar:MODMU_0347"/>
<feature type="region of interest" description="Disordered" evidence="1">
    <location>
        <begin position="51"/>
        <end position="115"/>
    </location>
</feature>
<name>I4EQZ3_MODI5</name>
<proteinExistence type="predicted"/>
<keyword evidence="4" id="KW-1185">Reference proteome</keyword>
<organism evidence="3 4">
    <name type="scientific">Modestobacter italicus (strain DSM 44449 / CECT 9708 / BC 501)</name>
    <dbReference type="NCBI Taxonomy" id="2732864"/>
    <lineage>
        <taxon>Bacteria</taxon>
        <taxon>Bacillati</taxon>
        <taxon>Actinomycetota</taxon>
        <taxon>Actinomycetes</taxon>
        <taxon>Geodermatophilales</taxon>
        <taxon>Geodermatophilaceae</taxon>
        <taxon>Modestobacter</taxon>
    </lineage>
</organism>
<evidence type="ECO:0000256" key="1">
    <source>
        <dbReference type="SAM" id="MobiDB-lite"/>
    </source>
</evidence>
<evidence type="ECO:0000313" key="4">
    <source>
        <dbReference type="Proteomes" id="UP000006461"/>
    </source>
</evidence>
<dbReference type="AlphaFoldDB" id="I4EQZ3"/>
<evidence type="ECO:0000256" key="2">
    <source>
        <dbReference type="SAM" id="Phobius"/>
    </source>
</evidence>
<keyword evidence="2" id="KW-1133">Transmembrane helix</keyword>
<evidence type="ECO:0000313" key="3">
    <source>
        <dbReference type="EMBL" id="CCH85806.1"/>
    </source>
</evidence>
<feature type="compositionally biased region" description="Polar residues" evidence="1">
    <location>
        <begin position="79"/>
        <end position="88"/>
    </location>
</feature>
<protein>
    <submittedName>
        <fullName evidence="3">Uncharacterized protein</fullName>
    </submittedName>
</protein>
<sequence>MGALLVGNAGLLIRDLYTEEPDTLGVVLRIATVVCWLVLLVASVIGRYRQHRQTAERGHTSPVDRTQTSSLHHLCGRAGQSTAVSSSGPLKYTAGGGMAHVPRSAEPRGDEHSAA</sequence>
<feature type="transmembrane region" description="Helical" evidence="2">
    <location>
        <begin position="26"/>
        <end position="45"/>
    </location>
</feature>
<accession>I4EQZ3</accession>
<reference evidence="3 4" key="1">
    <citation type="journal article" date="2012" name="J. Bacteriol.">
        <title>Genome Sequence of Radiation-Resistant Modestobacter marinus Strain BC501, a Representative Actinobacterium That Thrives on Calcareous Stone Surfaces.</title>
        <authorList>
            <person name="Normand P."/>
            <person name="Gury J."/>
            <person name="Pujic P."/>
            <person name="Chouaia B."/>
            <person name="Crotti E."/>
            <person name="Brusetti L."/>
            <person name="Daffonchio D."/>
            <person name="Vacherie B."/>
            <person name="Barbe V."/>
            <person name="Medigue C."/>
            <person name="Calteau A."/>
            <person name="Ghodhbane-Gtari F."/>
            <person name="Essoussi I."/>
            <person name="Nouioui I."/>
            <person name="Abbassi-Ghozzi I."/>
            <person name="Gtari M."/>
        </authorList>
    </citation>
    <scope>NUCLEOTIDE SEQUENCE [LARGE SCALE GENOMIC DNA]</scope>
    <source>
        <strain evidence="4">BC 501</strain>
    </source>
</reference>
<feature type="compositionally biased region" description="Basic and acidic residues" evidence="1">
    <location>
        <begin position="103"/>
        <end position="115"/>
    </location>
</feature>